<dbReference type="InterPro" id="IPR007782">
    <property type="entry name" value="VKG_COase"/>
</dbReference>
<keyword evidence="2" id="KW-0812">Transmembrane</keyword>
<evidence type="ECO:0000313" key="5">
    <source>
        <dbReference type="Proteomes" id="UP000678393"/>
    </source>
</evidence>
<evidence type="ECO:0000256" key="2">
    <source>
        <dbReference type="SAM" id="Phobius"/>
    </source>
</evidence>
<sequence length="193" mass="21991">MQRHKGQSPSKFSPETSDKSVDSVPACEDGASDSGDSVKEDRPGQDDCFHQMFGFQIQDLSSWDRFVRLLCRPTDPASIGTLRVFFGLLMTLDIVQERGLAAADSWWGSDEQCRFPLFHFLRPLPLQWMYVVYLVMISGAIGVMLGFQMRLSSLAFLATYWYVFFLDKTAWNNHSYLFGILAFLLAISDANRY</sequence>
<dbReference type="GO" id="GO:0019842">
    <property type="term" value="F:vitamin binding"/>
    <property type="evidence" value="ECO:0007669"/>
    <property type="project" value="TreeGrafter"/>
</dbReference>
<comment type="caution">
    <text evidence="4">The sequence shown here is derived from an EMBL/GenBank/DDBJ whole genome shotgun (WGS) entry which is preliminary data.</text>
</comment>
<proteinExistence type="predicted"/>
<dbReference type="Pfam" id="PF05090">
    <property type="entry name" value="HTTM"/>
    <property type="match status" value="1"/>
</dbReference>
<gene>
    <name evidence="4" type="ORF">CUNI_LOCUS19776</name>
</gene>
<feature type="non-terminal residue" evidence="4">
    <location>
        <position position="1"/>
    </location>
</feature>
<accession>A0A8S4A1F5</accession>
<feature type="transmembrane region" description="Helical" evidence="2">
    <location>
        <begin position="169"/>
        <end position="187"/>
    </location>
</feature>
<feature type="region of interest" description="Disordered" evidence="1">
    <location>
        <begin position="1"/>
        <end position="43"/>
    </location>
</feature>
<feature type="domain" description="HTTM" evidence="3">
    <location>
        <begin position="72"/>
        <end position="193"/>
    </location>
</feature>
<feature type="transmembrane region" description="Helical" evidence="2">
    <location>
        <begin position="128"/>
        <end position="149"/>
    </location>
</feature>
<dbReference type="GO" id="GO:0008488">
    <property type="term" value="F:gamma-glutamyl carboxylase activity"/>
    <property type="evidence" value="ECO:0007669"/>
    <property type="project" value="InterPro"/>
</dbReference>
<dbReference type="EMBL" id="CAJHNH020006913">
    <property type="protein sequence ID" value="CAG5134218.1"/>
    <property type="molecule type" value="Genomic_DNA"/>
</dbReference>
<keyword evidence="2" id="KW-1133">Transmembrane helix</keyword>
<dbReference type="PANTHER" id="PTHR12639:SF6">
    <property type="entry name" value="VITAMIN K-DEPENDENT GAMMA-CARBOXYLASE"/>
    <property type="match status" value="1"/>
</dbReference>
<reference evidence="4" key="1">
    <citation type="submission" date="2021-04" db="EMBL/GenBank/DDBJ databases">
        <authorList>
            <consortium name="Molecular Ecology Group"/>
        </authorList>
    </citation>
    <scope>NUCLEOTIDE SEQUENCE</scope>
</reference>
<organism evidence="4 5">
    <name type="scientific">Candidula unifasciata</name>
    <dbReference type="NCBI Taxonomy" id="100452"/>
    <lineage>
        <taxon>Eukaryota</taxon>
        <taxon>Metazoa</taxon>
        <taxon>Spiralia</taxon>
        <taxon>Lophotrochozoa</taxon>
        <taxon>Mollusca</taxon>
        <taxon>Gastropoda</taxon>
        <taxon>Heterobranchia</taxon>
        <taxon>Euthyneura</taxon>
        <taxon>Panpulmonata</taxon>
        <taxon>Eupulmonata</taxon>
        <taxon>Stylommatophora</taxon>
        <taxon>Helicina</taxon>
        <taxon>Helicoidea</taxon>
        <taxon>Geomitridae</taxon>
        <taxon>Candidula</taxon>
    </lineage>
</organism>
<dbReference type="InterPro" id="IPR053934">
    <property type="entry name" value="HTTM_dom"/>
</dbReference>
<keyword evidence="5" id="KW-1185">Reference proteome</keyword>
<evidence type="ECO:0000313" key="4">
    <source>
        <dbReference type="EMBL" id="CAG5134218.1"/>
    </source>
</evidence>
<keyword evidence="2" id="KW-0472">Membrane</keyword>
<protein>
    <recommendedName>
        <fullName evidence="3">HTTM domain-containing protein</fullName>
    </recommendedName>
</protein>
<evidence type="ECO:0000256" key="1">
    <source>
        <dbReference type="SAM" id="MobiDB-lite"/>
    </source>
</evidence>
<dbReference type="AlphaFoldDB" id="A0A8S4A1F5"/>
<dbReference type="PANTHER" id="PTHR12639">
    <property type="entry name" value="VITAMIN K-DEPENDENT GAMMA-CARBOXYLASE"/>
    <property type="match status" value="1"/>
</dbReference>
<dbReference type="OrthoDB" id="206689at2759"/>
<dbReference type="Proteomes" id="UP000678393">
    <property type="component" value="Unassembled WGS sequence"/>
</dbReference>
<evidence type="ECO:0000259" key="3">
    <source>
        <dbReference type="Pfam" id="PF05090"/>
    </source>
</evidence>
<name>A0A8S4A1F5_9EUPU</name>